<evidence type="ECO:0000313" key="1">
    <source>
        <dbReference type="EMBL" id="MFB9630576.1"/>
    </source>
</evidence>
<keyword evidence="2" id="KW-1185">Reference proteome</keyword>
<reference evidence="1 2" key="1">
    <citation type="submission" date="2024-09" db="EMBL/GenBank/DDBJ databases">
        <authorList>
            <person name="Sun Q."/>
            <person name="Mori K."/>
        </authorList>
    </citation>
    <scope>NUCLEOTIDE SEQUENCE [LARGE SCALE GENOMIC DNA]</scope>
    <source>
        <strain evidence="1 2">JCM 3143</strain>
    </source>
</reference>
<gene>
    <name evidence="1" type="ORF">ACFFSA_46515</name>
</gene>
<sequence>MTMRNYRFRSELAEMFRAEGRVEAEARGRARALLTVLAARGLPVTESVRERIQACTDCTVLESWLDRSLEATTVEEIFD</sequence>
<dbReference type="Proteomes" id="UP001589532">
    <property type="component" value="Unassembled WGS sequence"/>
</dbReference>
<name>A0ABV5SFY9_9ACTN</name>
<evidence type="ECO:0000313" key="2">
    <source>
        <dbReference type="Proteomes" id="UP001589532"/>
    </source>
</evidence>
<comment type="caution">
    <text evidence="1">The sequence shown here is derived from an EMBL/GenBank/DDBJ whole genome shotgun (WGS) entry which is preliminary data.</text>
</comment>
<accession>A0ABV5SFY9</accession>
<dbReference type="EMBL" id="JBHMBW010000099">
    <property type="protein sequence ID" value="MFB9630576.1"/>
    <property type="molecule type" value="Genomic_DNA"/>
</dbReference>
<protein>
    <submittedName>
        <fullName evidence="1">Uncharacterized protein</fullName>
    </submittedName>
</protein>
<proteinExistence type="predicted"/>
<organism evidence="1 2">
    <name type="scientific">Nonomuraea helvata</name>
    <dbReference type="NCBI Taxonomy" id="37484"/>
    <lineage>
        <taxon>Bacteria</taxon>
        <taxon>Bacillati</taxon>
        <taxon>Actinomycetota</taxon>
        <taxon>Actinomycetes</taxon>
        <taxon>Streptosporangiales</taxon>
        <taxon>Streptosporangiaceae</taxon>
        <taxon>Nonomuraea</taxon>
    </lineage>
</organism>
<dbReference type="RefSeq" id="WP_344988860.1">
    <property type="nucleotide sequence ID" value="NZ_BAAAXV010000003.1"/>
</dbReference>